<dbReference type="RefSeq" id="WP_091974189.1">
    <property type="nucleotide sequence ID" value="NZ_CAUWDX010000047.1"/>
</dbReference>
<protein>
    <recommendedName>
        <fullName evidence="2">Ribosomal silencing factor RsfS</fullName>
    </recommendedName>
</protein>
<evidence type="ECO:0000313" key="3">
    <source>
        <dbReference type="EMBL" id="SEN32889.1"/>
    </source>
</evidence>
<gene>
    <name evidence="2" type="primary">rsfS</name>
    <name evidence="3" type="ORF">SAMN05216454_102176</name>
</gene>
<keyword evidence="2" id="KW-0678">Repressor</keyword>
<dbReference type="AlphaFoldDB" id="A0A1H8FMI0"/>
<dbReference type="GO" id="GO:0042256">
    <property type="term" value="P:cytosolic ribosome assembly"/>
    <property type="evidence" value="ECO:0007669"/>
    <property type="project" value="UniProtKB-UniRule"/>
</dbReference>
<dbReference type="SUPFAM" id="SSF81301">
    <property type="entry name" value="Nucleotidyltransferase"/>
    <property type="match status" value="1"/>
</dbReference>
<comment type="subunit">
    <text evidence="2">Interacts with ribosomal protein uL14 (rplN).</text>
</comment>
<evidence type="ECO:0000313" key="4">
    <source>
        <dbReference type="Proteomes" id="UP000199512"/>
    </source>
</evidence>
<keyword evidence="2" id="KW-0963">Cytoplasm</keyword>
<dbReference type="NCBIfam" id="TIGR00090">
    <property type="entry name" value="rsfS_iojap_ybeB"/>
    <property type="match status" value="1"/>
</dbReference>
<accession>A0A1H8FMI0</accession>
<dbReference type="GO" id="GO:0005737">
    <property type="term" value="C:cytoplasm"/>
    <property type="evidence" value="ECO:0007669"/>
    <property type="project" value="UniProtKB-SubCell"/>
</dbReference>
<dbReference type="GO" id="GO:0043023">
    <property type="term" value="F:ribosomal large subunit binding"/>
    <property type="evidence" value="ECO:0007669"/>
    <property type="project" value="TreeGrafter"/>
</dbReference>
<dbReference type="GO" id="GO:0090071">
    <property type="term" value="P:negative regulation of ribosome biogenesis"/>
    <property type="evidence" value="ECO:0007669"/>
    <property type="project" value="UniProtKB-UniRule"/>
</dbReference>
<name>A0A1H8FMI0_9FIRM</name>
<dbReference type="GO" id="GO:0017148">
    <property type="term" value="P:negative regulation of translation"/>
    <property type="evidence" value="ECO:0007669"/>
    <property type="project" value="UniProtKB-UniRule"/>
</dbReference>
<comment type="function">
    <text evidence="2">Functions as a ribosomal silencing factor. Interacts with ribosomal protein uL14 (rplN), blocking formation of intersubunit bridge B8. Prevents association of the 30S and 50S ribosomal subunits and the formation of functional ribosomes, thus repressing translation.</text>
</comment>
<evidence type="ECO:0000256" key="1">
    <source>
        <dbReference type="ARBA" id="ARBA00010574"/>
    </source>
</evidence>
<reference evidence="3 4" key="1">
    <citation type="submission" date="2016-10" db="EMBL/GenBank/DDBJ databases">
        <authorList>
            <person name="de Groot N.N."/>
        </authorList>
    </citation>
    <scope>NUCLEOTIDE SEQUENCE [LARGE SCALE GENOMIC DNA]</scope>
    <source>
        <strain evidence="3 4">Calf135</strain>
    </source>
</reference>
<sequence>MVTVENMTKQICEAISDKLGKDIAVLNIGKVSSLCDYFIIASGSTARQVKAIADSVEDAMSEIGIEARGKEGRDTQSWILLDYGDVMVHIFDEENRGFYNLEKLWKDAPYVEVEELDEIDAESLKIDL</sequence>
<dbReference type="EMBL" id="FODF01000002">
    <property type="protein sequence ID" value="SEN32889.1"/>
    <property type="molecule type" value="Genomic_DNA"/>
</dbReference>
<dbReference type="OrthoDB" id="9793681at2"/>
<dbReference type="Gene3D" id="3.30.460.10">
    <property type="entry name" value="Beta Polymerase, domain 2"/>
    <property type="match status" value="1"/>
</dbReference>
<dbReference type="STRING" id="215200.SAMN05216454_102176"/>
<comment type="subcellular location">
    <subcellularLocation>
        <location evidence="2">Cytoplasm</location>
    </subcellularLocation>
</comment>
<keyword evidence="2" id="KW-0810">Translation regulation</keyword>
<dbReference type="InterPro" id="IPR043519">
    <property type="entry name" value="NT_sf"/>
</dbReference>
<dbReference type="PANTHER" id="PTHR21043:SF0">
    <property type="entry name" value="MITOCHONDRIAL ASSEMBLY OF RIBOSOMAL LARGE SUBUNIT PROTEIN 1"/>
    <property type="match status" value="1"/>
</dbReference>
<organism evidence="3 4">
    <name type="scientific">Peptostreptococcus russellii</name>
    <dbReference type="NCBI Taxonomy" id="215200"/>
    <lineage>
        <taxon>Bacteria</taxon>
        <taxon>Bacillati</taxon>
        <taxon>Bacillota</taxon>
        <taxon>Clostridia</taxon>
        <taxon>Peptostreptococcales</taxon>
        <taxon>Peptostreptococcaceae</taxon>
        <taxon>Peptostreptococcus</taxon>
    </lineage>
</organism>
<dbReference type="PANTHER" id="PTHR21043">
    <property type="entry name" value="IOJAP SUPERFAMILY ORTHOLOG"/>
    <property type="match status" value="1"/>
</dbReference>
<evidence type="ECO:0000256" key="2">
    <source>
        <dbReference type="HAMAP-Rule" id="MF_01477"/>
    </source>
</evidence>
<proteinExistence type="inferred from homology"/>
<comment type="similarity">
    <text evidence="1 2">Belongs to the Iojap/RsfS family.</text>
</comment>
<dbReference type="InterPro" id="IPR004394">
    <property type="entry name" value="Iojap/RsfS/C7orf30"/>
</dbReference>
<dbReference type="Proteomes" id="UP000199512">
    <property type="component" value="Unassembled WGS sequence"/>
</dbReference>
<keyword evidence="4" id="KW-1185">Reference proteome</keyword>
<dbReference type="HAMAP" id="MF_01477">
    <property type="entry name" value="Iojap_RsfS"/>
    <property type="match status" value="1"/>
</dbReference>
<dbReference type="Pfam" id="PF02410">
    <property type="entry name" value="RsfS"/>
    <property type="match status" value="1"/>
</dbReference>